<gene>
    <name evidence="3" type="ORF">LMG28138_01268</name>
</gene>
<dbReference type="Proteomes" id="UP000494115">
    <property type="component" value="Unassembled WGS sequence"/>
</dbReference>
<accession>A0A6S7CJQ6</accession>
<dbReference type="InterPro" id="IPR007055">
    <property type="entry name" value="BON_dom"/>
</dbReference>
<dbReference type="Gene3D" id="3.30.1340.30">
    <property type="match status" value="1"/>
</dbReference>
<keyword evidence="4" id="KW-1185">Reference proteome</keyword>
<reference evidence="3 4" key="1">
    <citation type="submission" date="2020-04" db="EMBL/GenBank/DDBJ databases">
        <authorList>
            <person name="De Canck E."/>
        </authorList>
    </citation>
    <scope>NUCLEOTIDE SEQUENCE [LARGE SCALE GENOMIC DNA]</scope>
    <source>
        <strain evidence="3 4">LMG 28138</strain>
    </source>
</reference>
<dbReference type="PROSITE" id="PS50914">
    <property type="entry name" value="BON"/>
    <property type="match status" value="1"/>
</dbReference>
<evidence type="ECO:0000259" key="2">
    <source>
        <dbReference type="PROSITE" id="PS50914"/>
    </source>
</evidence>
<protein>
    <recommendedName>
        <fullName evidence="2">BON domain-containing protein</fullName>
    </recommendedName>
</protein>
<dbReference type="InterPro" id="IPR014004">
    <property type="entry name" value="Transpt-assoc_nodulatn_dom_bac"/>
</dbReference>
<dbReference type="InterPro" id="IPR051686">
    <property type="entry name" value="Lipoprotein_DolP"/>
</dbReference>
<evidence type="ECO:0000313" key="3">
    <source>
        <dbReference type="EMBL" id="CAB3781642.1"/>
    </source>
</evidence>
<dbReference type="EMBL" id="CADIKM010000004">
    <property type="protein sequence ID" value="CAB3781642.1"/>
    <property type="molecule type" value="Genomic_DNA"/>
</dbReference>
<dbReference type="SMART" id="SM00749">
    <property type="entry name" value="BON"/>
    <property type="match status" value="1"/>
</dbReference>
<dbReference type="AlphaFoldDB" id="A0A6S7CJQ6"/>
<dbReference type="PANTHER" id="PTHR34606:SF15">
    <property type="entry name" value="BON DOMAIN-CONTAINING PROTEIN"/>
    <property type="match status" value="1"/>
</dbReference>
<evidence type="ECO:0000256" key="1">
    <source>
        <dbReference type="SAM" id="SignalP"/>
    </source>
</evidence>
<dbReference type="Pfam" id="PF04972">
    <property type="entry name" value="BON"/>
    <property type="match status" value="1"/>
</dbReference>
<sequence>MKSVNFLKALGGVAAVVFALNVYAQASDATAPAAPAASSSKAANKALARNVRKALAKTKGLEPTRIYTKAVGGVVTLTGSVPEQGQVDLAGKAAEGVAGVTSVSNKLTVRSN</sequence>
<organism evidence="3 4">
    <name type="scientific">Pararobbsia alpina</name>
    <dbReference type="NCBI Taxonomy" id="621374"/>
    <lineage>
        <taxon>Bacteria</taxon>
        <taxon>Pseudomonadati</taxon>
        <taxon>Pseudomonadota</taxon>
        <taxon>Betaproteobacteria</taxon>
        <taxon>Burkholderiales</taxon>
        <taxon>Burkholderiaceae</taxon>
        <taxon>Pararobbsia</taxon>
    </lineage>
</organism>
<evidence type="ECO:0000313" key="4">
    <source>
        <dbReference type="Proteomes" id="UP000494115"/>
    </source>
</evidence>
<feature type="signal peptide" evidence="1">
    <location>
        <begin position="1"/>
        <end position="24"/>
    </location>
</feature>
<proteinExistence type="predicted"/>
<feature type="domain" description="BON" evidence="2">
    <location>
        <begin position="43"/>
        <end position="111"/>
    </location>
</feature>
<name>A0A6S7CJQ6_9BURK</name>
<dbReference type="RefSeq" id="WP_175103819.1">
    <property type="nucleotide sequence ID" value="NZ_CADIKM010000004.1"/>
</dbReference>
<feature type="chain" id="PRO_5028836023" description="BON domain-containing protein" evidence="1">
    <location>
        <begin position="25"/>
        <end position="112"/>
    </location>
</feature>
<keyword evidence="1" id="KW-0732">Signal</keyword>
<dbReference type="PANTHER" id="PTHR34606">
    <property type="entry name" value="BON DOMAIN-CONTAINING PROTEIN"/>
    <property type="match status" value="1"/>
</dbReference>